<feature type="chain" id="PRO_5025594793" description="Extensin domain-containing protein" evidence="2">
    <location>
        <begin position="28"/>
        <end position="82"/>
    </location>
</feature>
<evidence type="ECO:0000313" key="4">
    <source>
        <dbReference type="Proteomes" id="UP000467841"/>
    </source>
</evidence>
<feature type="region of interest" description="Disordered" evidence="1">
    <location>
        <begin position="35"/>
        <end position="82"/>
    </location>
</feature>
<protein>
    <recommendedName>
        <fullName evidence="5">Extensin domain-containing protein</fullName>
    </recommendedName>
</protein>
<name>A0A6D2JWX9_9BRAS</name>
<feature type="compositionally biased region" description="Pro residues" evidence="1">
    <location>
        <begin position="35"/>
        <end position="52"/>
    </location>
</feature>
<dbReference type="EMBL" id="CACVBM020001285">
    <property type="protein sequence ID" value="CAA7043819.1"/>
    <property type="molecule type" value="Genomic_DNA"/>
</dbReference>
<dbReference type="AlphaFoldDB" id="A0A6D2JWX9"/>
<feature type="compositionally biased region" description="Pro residues" evidence="1">
    <location>
        <begin position="68"/>
        <end position="82"/>
    </location>
</feature>
<feature type="signal peptide" evidence="2">
    <location>
        <begin position="1"/>
        <end position="27"/>
    </location>
</feature>
<accession>A0A6D2JWX9</accession>
<comment type="caution">
    <text evidence="3">The sequence shown here is derived from an EMBL/GenBank/DDBJ whole genome shotgun (WGS) entry which is preliminary data.</text>
</comment>
<keyword evidence="2" id="KW-0732">Signal</keyword>
<sequence length="82" mass="9046">MKKMIMKLSTVTMMVTLFLLASGLASARVMNLDLPPRPYRPRPWPTEPLPPPPKRDAKKSVEQAPIPIFCPPGTPGCPPPRS</sequence>
<evidence type="ECO:0008006" key="5">
    <source>
        <dbReference type="Google" id="ProtNLM"/>
    </source>
</evidence>
<evidence type="ECO:0000313" key="3">
    <source>
        <dbReference type="EMBL" id="CAA7043819.1"/>
    </source>
</evidence>
<evidence type="ECO:0000256" key="2">
    <source>
        <dbReference type="SAM" id="SignalP"/>
    </source>
</evidence>
<keyword evidence="4" id="KW-1185">Reference proteome</keyword>
<gene>
    <name evidence="3" type="ORF">MERR_LOCUS31054</name>
</gene>
<dbReference type="Proteomes" id="UP000467841">
    <property type="component" value="Unassembled WGS sequence"/>
</dbReference>
<evidence type="ECO:0000256" key="1">
    <source>
        <dbReference type="SAM" id="MobiDB-lite"/>
    </source>
</evidence>
<reference evidence="3" key="1">
    <citation type="submission" date="2020-01" db="EMBL/GenBank/DDBJ databases">
        <authorList>
            <person name="Mishra B."/>
        </authorList>
    </citation>
    <scope>NUCLEOTIDE SEQUENCE [LARGE SCALE GENOMIC DNA]</scope>
</reference>
<organism evidence="3 4">
    <name type="scientific">Microthlaspi erraticum</name>
    <dbReference type="NCBI Taxonomy" id="1685480"/>
    <lineage>
        <taxon>Eukaryota</taxon>
        <taxon>Viridiplantae</taxon>
        <taxon>Streptophyta</taxon>
        <taxon>Embryophyta</taxon>
        <taxon>Tracheophyta</taxon>
        <taxon>Spermatophyta</taxon>
        <taxon>Magnoliopsida</taxon>
        <taxon>eudicotyledons</taxon>
        <taxon>Gunneridae</taxon>
        <taxon>Pentapetalae</taxon>
        <taxon>rosids</taxon>
        <taxon>malvids</taxon>
        <taxon>Brassicales</taxon>
        <taxon>Brassicaceae</taxon>
        <taxon>Coluteocarpeae</taxon>
        <taxon>Microthlaspi</taxon>
    </lineage>
</organism>
<proteinExistence type="predicted"/>